<keyword evidence="7" id="KW-1003">Cell membrane</keyword>
<reference evidence="14" key="1">
    <citation type="journal article" date="2021" name="PeerJ">
        <title>Extensive microbial diversity within the chicken gut microbiome revealed by metagenomics and culture.</title>
        <authorList>
            <person name="Gilroy R."/>
            <person name="Ravi A."/>
            <person name="Getino M."/>
            <person name="Pursley I."/>
            <person name="Horton D.L."/>
            <person name="Alikhan N.F."/>
            <person name="Baker D."/>
            <person name="Gharbi K."/>
            <person name="Hall N."/>
            <person name="Watson M."/>
            <person name="Adriaenssens E.M."/>
            <person name="Foster-Nyarko E."/>
            <person name="Jarju S."/>
            <person name="Secka A."/>
            <person name="Antonio M."/>
            <person name="Oren A."/>
            <person name="Chaudhuri R.R."/>
            <person name="La Ragione R."/>
            <person name="Hildebrand F."/>
            <person name="Pallen M.J."/>
        </authorList>
    </citation>
    <scope>NUCLEOTIDE SEQUENCE</scope>
    <source>
        <strain evidence="14">ChiBcec8-14828</strain>
    </source>
</reference>
<feature type="transmembrane region" description="Helical" evidence="13">
    <location>
        <begin position="164"/>
        <end position="190"/>
    </location>
</feature>
<feature type="transmembrane region" description="Helical" evidence="13">
    <location>
        <begin position="90"/>
        <end position="115"/>
    </location>
</feature>
<dbReference type="PANTHER" id="PTHR43298">
    <property type="entry name" value="MULTIDRUG RESISTANCE PROTEIN NORM-RELATED"/>
    <property type="match status" value="1"/>
</dbReference>
<sequence length="459" mass="49457">MEERNFMETKPLVPLLMSMSMPMMLSMLVQSLYNIIDSIYVSRLGTQALTAVSLAFPLQNIVLSAAVGVGVGISALLARSLGQKDQEQANAAASWGVLLSVIHCVLFVILGVVVTKPFLALFTENPEVLRQACDYTYIVMCLSFGCLMQITMEKIYQGLGAMKTTMVLLGTGCVINIILDPILIFGYLGFPAMGVSGAAIATVTGQIAAFFLYVIVYLVKNPGVTIHWRYLKGYSHVIRPIYAVGIPSSLMMTLPSVLVGALNGILAAISEVYVAVLGVYFKLQSFIYLPVSGIVQGMRPLVSYNYGAGKYERVRGFIRYSLVACGVIMLLGTVISLAIPEQVLRLFDADEALLQAGALALRIISLGFLVSAIGVVFSGVFEALGKGTLSLCISLLRQLVITLPLGFFLSGVWQAAGVWAAFPIAELVASIVACVFLRRFHGGVFFPFGTHPSTEQTEE</sequence>
<evidence type="ECO:0000256" key="2">
    <source>
        <dbReference type="ARBA" id="ARBA00004651"/>
    </source>
</evidence>
<keyword evidence="10" id="KW-0406">Ion transport</keyword>
<feature type="transmembrane region" description="Helical" evidence="13">
    <location>
        <begin position="388"/>
        <end position="410"/>
    </location>
</feature>
<evidence type="ECO:0000256" key="5">
    <source>
        <dbReference type="ARBA" id="ARBA00022448"/>
    </source>
</evidence>
<evidence type="ECO:0000256" key="13">
    <source>
        <dbReference type="SAM" id="Phobius"/>
    </source>
</evidence>
<feature type="transmembrane region" description="Helical" evidence="13">
    <location>
        <begin position="416"/>
        <end position="437"/>
    </location>
</feature>
<feature type="transmembrane region" description="Helical" evidence="13">
    <location>
        <begin position="196"/>
        <end position="219"/>
    </location>
</feature>
<evidence type="ECO:0000256" key="8">
    <source>
        <dbReference type="ARBA" id="ARBA00022692"/>
    </source>
</evidence>
<comment type="subcellular location">
    <subcellularLocation>
        <location evidence="2">Cell membrane</location>
        <topology evidence="2">Multi-pass membrane protein</topology>
    </subcellularLocation>
</comment>
<evidence type="ECO:0000256" key="3">
    <source>
        <dbReference type="ARBA" id="ARBA00010199"/>
    </source>
</evidence>
<feature type="transmembrane region" description="Helical" evidence="13">
    <location>
        <begin position="316"/>
        <end position="339"/>
    </location>
</feature>
<feature type="transmembrane region" description="Helical" evidence="13">
    <location>
        <begin position="359"/>
        <end position="381"/>
    </location>
</feature>
<feature type="transmembrane region" description="Helical" evidence="13">
    <location>
        <begin position="56"/>
        <end position="78"/>
    </location>
</feature>
<reference evidence="14" key="2">
    <citation type="submission" date="2021-04" db="EMBL/GenBank/DDBJ databases">
        <authorList>
            <person name="Gilroy R."/>
        </authorList>
    </citation>
    <scope>NUCLEOTIDE SEQUENCE</scope>
    <source>
        <strain evidence="14">ChiBcec8-14828</strain>
    </source>
</reference>
<evidence type="ECO:0000256" key="11">
    <source>
        <dbReference type="ARBA" id="ARBA00023136"/>
    </source>
</evidence>
<dbReference type="PIRSF" id="PIRSF006603">
    <property type="entry name" value="DinF"/>
    <property type="match status" value="1"/>
</dbReference>
<evidence type="ECO:0000256" key="1">
    <source>
        <dbReference type="ARBA" id="ARBA00003408"/>
    </source>
</evidence>
<feature type="transmembrane region" description="Helical" evidence="13">
    <location>
        <begin position="240"/>
        <end position="266"/>
    </location>
</feature>
<comment type="caution">
    <text evidence="14">The sequence shown here is derived from an EMBL/GenBank/DDBJ whole genome shotgun (WGS) entry which is preliminary data.</text>
</comment>
<evidence type="ECO:0000313" key="15">
    <source>
        <dbReference type="Proteomes" id="UP000824209"/>
    </source>
</evidence>
<proteinExistence type="inferred from homology"/>
<name>A0A9D2S1U8_9FIRM</name>
<dbReference type="InterPro" id="IPR050222">
    <property type="entry name" value="MATE_MdtK"/>
</dbReference>
<protein>
    <recommendedName>
        <fullName evidence="4">Probable multidrug resistance protein NorM</fullName>
    </recommendedName>
    <alternativeName>
        <fullName evidence="12">Multidrug-efflux transporter</fullName>
    </alternativeName>
</protein>
<gene>
    <name evidence="14" type="ORF">H9943_04330</name>
</gene>
<dbReference type="Pfam" id="PF01554">
    <property type="entry name" value="MatE"/>
    <property type="match status" value="2"/>
</dbReference>
<keyword evidence="11 13" id="KW-0472">Membrane</keyword>
<dbReference type="GO" id="GO:0005886">
    <property type="term" value="C:plasma membrane"/>
    <property type="evidence" value="ECO:0007669"/>
    <property type="project" value="UniProtKB-SubCell"/>
</dbReference>
<dbReference type="GO" id="GO:0015297">
    <property type="term" value="F:antiporter activity"/>
    <property type="evidence" value="ECO:0007669"/>
    <property type="project" value="UniProtKB-KW"/>
</dbReference>
<evidence type="ECO:0000256" key="7">
    <source>
        <dbReference type="ARBA" id="ARBA00022475"/>
    </source>
</evidence>
<dbReference type="GO" id="GO:0042910">
    <property type="term" value="F:xenobiotic transmembrane transporter activity"/>
    <property type="evidence" value="ECO:0007669"/>
    <property type="project" value="InterPro"/>
</dbReference>
<feature type="transmembrane region" description="Helical" evidence="13">
    <location>
        <begin position="272"/>
        <end position="295"/>
    </location>
</feature>
<dbReference type="PANTHER" id="PTHR43298:SF2">
    <property type="entry name" value="FMN_FAD EXPORTER YEEO-RELATED"/>
    <property type="match status" value="1"/>
</dbReference>
<evidence type="ECO:0000313" key="14">
    <source>
        <dbReference type="EMBL" id="HJB39605.1"/>
    </source>
</evidence>
<evidence type="ECO:0000256" key="9">
    <source>
        <dbReference type="ARBA" id="ARBA00022989"/>
    </source>
</evidence>
<evidence type="ECO:0000256" key="4">
    <source>
        <dbReference type="ARBA" id="ARBA00020268"/>
    </source>
</evidence>
<dbReference type="EMBL" id="DWYA01000044">
    <property type="protein sequence ID" value="HJB39605.1"/>
    <property type="molecule type" value="Genomic_DNA"/>
</dbReference>
<evidence type="ECO:0000256" key="6">
    <source>
        <dbReference type="ARBA" id="ARBA00022449"/>
    </source>
</evidence>
<feature type="transmembrane region" description="Helical" evidence="13">
    <location>
        <begin position="12"/>
        <end position="36"/>
    </location>
</feature>
<organism evidence="14 15">
    <name type="scientific">Candidatus Ruthenibacterium avium</name>
    <dbReference type="NCBI Taxonomy" id="2838751"/>
    <lineage>
        <taxon>Bacteria</taxon>
        <taxon>Bacillati</taxon>
        <taxon>Bacillota</taxon>
        <taxon>Clostridia</taxon>
        <taxon>Eubacteriales</taxon>
        <taxon>Oscillospiraceae</taxon>
        <taxon>Ruthenibacterium</taxon>
    </lineage>
</organism>
<evidence type="ECO:0000256" key="10">
    <source>
        <dbReference type="ARBA" id="ARBA00023065"/>
    </source>
</evidence>
<keyword evidence="9 13" id="KW-1133">Transmembrane helix</keyword>
<dbReference type="NCBIfam" id="TIGR00797">
    <property type="entry name" value="matE"/>
    <property type="match status" value="1"/>
</dbReference>
<accession>A0A9D2S1U8</accession>
<keyword evidence="8 13" id="KW-0812">Transmembrane</keyword>
<feature type="transmembrane region" description="Helical" evidence="13">
    <location>
        <begin position="135"/>
        <end position="152"/>
    </location>
</feature>
<evidence type="ECO:0000256" key="12">
    <source>
        <dbReference type="ARBA" id="ARBA00031636"/>
    </source>
</evidence>
<keyword evidence="5" id="KW-0813">Transport</keyword>
<dbReference type="InterPro" id="IPR048279">
    <property type="entry name" value="MdtK-like"/>
</dbReference>
<comment type="similarity">
    <text evidence="3">Belongs to the multi antimicrobial extrusion (MATE) (TC 2.A.66.1) family.</text>
</comment>
<comment type="function">
    <text evidence="1">Multidrug efflux pump.</text>
</comment>
<dbReference type="Proteomes" id="UP000824209">
    <property type="component" value="Unassembled WGS sequence"/>
</dbReference>
<dbReference type="AlphaFoldDB" id="A0A9D2S1U8"/>
<dbReference type="InterPro" id="IPR002528">
    <property type="entry name" value="MATE_fam"/>
</dbReference>
<keyword evidence="6" id="KW-0050">Antiport</keyword>
<dbReference type="GO" id="GO:0006811">
    <property type="term" value="P:monoatomic ion transport"/>
    <property type="evidence" value="ECO:0007669"/>
    <property type="project" value="UniProtKB-KW"/>
</dbReference>